<keyword evidence="7" id="KW-1185">Reference proteome</keyword>
<dbReference type="InterPro" id="IPR003439">
    <property type="entry name" value="ABC_transporter-like_ATP-bd"/>
</dbReference>
<dbReference type="Pfam" id="PF00005">
    <property type="entry name" value="ABC_tran"/>
    <property type="match status" value="1"/>
</dbReference>
<feature type="domain" description="ABC transporter" evidence="5">
    <location>
        <begin position="3"/>
        <end position="249"/>
    </location>
</feature>
<accession>A0A2K2EZ83</accession>
<dbReference type="InterPro" id="IPR050763">
    <property type="entry name" value="ABC_transporter_ATP-binding"/>
</dbReference>
<dbReference type="PROSITE" id="PS50893">
    <property type="entry name" value="ABC_TRANSPORTER_2"/>
    <property type="match status" value="1"/>
</dbReference>
<gene>
    <name evidence="6" type="ORF">CDQ84_19125</name>
</gene>
<evidence type="ECO:0000313" key="6">
    <source>
        <dbReference type="EMBL" id="PNT91851.1"/>
    </source>
</evidence>
<dbReference type="PANTHER" id="PTHR42711:SF5">
    <property type="entry name" value="ABC TRANSPORTER ATP-BINDING PROTEIN NATA"/>
    <property type="match status" value="1"/>
</dbReference>
<comment type="caution">
    <text evidence="6">The sequence shown here is derived from an EMBL/GenBank/DDBJ whole genome shotgun (WGS) entry which is preliminary data.</text>
</comment>
<reference evidence="6 7" key="1">
    <citation type="submission" date="2017-06" db="EMBL/GenBank/DDBJ databases">
        <title>Investigating the central metabolism of Clostridium thermosuccinogenes.</title>
        <authorList>
            <person name="Koendjbiharie J.G."/>
            <person name="van Kranenburg R."/>
        </authorList>
    </citation>
    <scope>NUCLEOTIDE SEQUENCE [LARGE SCALE GENOMIC DNA]</scope>
    <source>
        <strain evidence="6 7">DSM 5806</strain>
    </source>
</reference>
<dbReference type="InterPro" id="IPR003593">
    <property type="entry name" value="AAA+_ATPase"/>
</dbReference>
<dbReference type="SMART" id="SM00382">
    <property type="entry name" value="AAA"/>
    <property type="match status" value="1"/>
</dbReference>
<comment type="similarity">
    <text evidence="1">Belongs to the ABC transporter superfamily.</text>
</comment>
<dbReference type="EMBL" id="NIOJ01000129">
    <property type="protein sequence ID" value="PNT91851.1"/>
    <property type="molecule type" value="Genomic_DNA"/>
</dbReference>
<sequence length="315" mass="36188">MGIKVKNINKKYHYYVNTGLFKREKRYINAVKDVSFDVNNGEILGLVGSNGAGKTTIVKMTSGILLPDSGKIEVNGEDPFKKTKKFKKDVSLLLGQKGKLHPDMSIYEISLLYGSMYGLSKSEILRRIDEMSEILNQEKQLLEKQTRSLSLGQRMKGEISLAFINNPKVIFLDEPTLGLDDKSSRNIRVFLREYCKKNNASIILTSHNLQDIKDISTNLLIIKEGRVVYLGKIENLPNEFDNNVRLSFTIDSSKREKLERLYPTIKIDNDRCHYECNKNDVDQILNELYQISKITELTIEEKELGNMIEELLERE</sequence>
<organism evidence="6 7">
    <name type="scientific">Clostridium thermosuccinogenes</name>
    <dbReference type="NCBI Taxonomy" id="84032"/>
    <lineage>
        <taxon>Bacteria</taxon>
        <taxon>Bacillati</taxon>
        <taxon>Bacillota</taxon>
        <taxon>Clostridia</taxon>
        <taxon>Eubacteriales</taxon>
        <taxon>Clostridiaceae</taxon>
        <taxon>Clostridium</taxon>
    </lineage>
</organism>
<evidence type="ECO:0000313" key="7">
    <source>
        <dbReference type="Proteomes" id="UP000236151"/>
    </source>
</evidence>
<dbReference type="Gene3D" id="3.40.50.300">
    <property type="entry name" value="P-loop containing nucleotide triphosphate hydrolases"/>
    <property type="match status" value="1"/>
</dbReference>
<evidence type="ECO:0000256" key="1">
    <source>
        <dbReference type="ARBA" id="ARBA00005417"/>
    </source>
</evidence>
<proteinExistence type="inferred from homology"/>
<dbReference type="KEGG" id="cthd:CDO33_12635"/>
<dbReference type="SUPFAM" id="SSF52540">
    <property type="entry name" value="P-loop containing nucleoside triphosphate hydrolases"/>
    <property type="match status" value="1"/>
</dbReference>
<protein>
    <recommendedName>
        <fullName evidence="5">ABC transporter domain-containing protein</fullName>
    </recommendedName>
</protein>
<dbReference type="Proteomes" id="UP000236151">
    <property type="component" value="Unassembled WGS sequence"/>
</dbReference>
<dbReference type="AlphaFoldDB" id="A0A2K2EZ83"/>
<dbReference type="RefSeq" id="WP_103083318.1">
    <property type="nucleotide sequence ID" value="NZ_CP021850.1"/>
</dbReference>
<dbReference type="GO" id="GO:0005524">
    <property type="term" value="F:ATP binding"/>
    <property type="evidence" value="ECO:0007669"/>
    <property type="project" value="UniProtKB-KW"/>
</dbReference>
<evidence type="ECO:0000256" key="3">
    <source>
        <dbReference type="ARBA" id="ARBA00022741"/>
    </source>
</evidence>
<dbReference type="PANTHER" id="PTHR42711">
    <property type="entry name" value="ABC TRANSPORTER ATP-BINDING PROTEIN"/>
    <property type="match status" value="1"/>
</dbReference>
<keyword evidence="3" id="KW-0547">Nucleotide-binding</keyword>
<keyword evidence="2" id="KW-0813">Transport</keyword>
<name>A0A2K2EZ83_9CLOT</name>
<dbReference type="InterPro" id="IPR027417">
    <property type="entry name" value="P-loop_NTPase"/>
</dbReference>
<evidence type="ECO:0000256" key="4">
    <source>
        <dbReference type="ARBA" id="ARBA00022840"/>
    </source>
</evidence>
<evidence type="ECO:0000256" key="2">
    <source>
        <dbReference type="ARBA" id="ARBA00022448"/>
    </source>
</evidence>
<evidence type="ECO:0000259" key="5">
    <source>
        <dbReference type="PROSITE" id="PS50893"/>
    </source>
</evidence>
<keyword evidence="4" id="KW-0067">ATP-binding</keyword>
<dbReference type="GO" id="GO:0016887">
    <property type="term" value="F:ATP hydrolysis activity"/>
    <property type="evidence" value="ECO:0007669"/>
    <property type="project" value="InterPro"/>
</dbReference>